<comment type="caution">
    <text evidence="2">The sequence shown here is derived from an EMBL/GenBank/DDBJ whole genome shotgun (WGS) entry which is preliminary data.</text>
</comment>
<reference evidence="2 3" key="1">
    <citation type="journal article" date="2014" name="Genome Biol. Evol.">
        <title>The secreted proteins of Achlya hypogyna and Thraustotheca clavata identify the ancestral oomycete secretome and reveal gene acquisitions by horizontal gene transfer.</title>
        <authorList>
            <person name="Misner I."/>
            <person name="Blouin N."/>
            <person name="Leonard G."/>
            <person name="Richards T.A."/>
            <person name="Lane C.E."/>
        </authorList>
    </citation>
    <scope>NUCLEOTIDE SEQUENCE [LARGE SCALE GENOMIC DNA]</scope>
    <source>
        <strain evidence="2 3">ATCC 48635</strain>
    </source>
</reference>
<protein>
    <recommendedName>
        <fullName evidence="1">ELMO domain-containing protein</fullName>
    </recommendedName>
</protein>
<gene>
    <name evidence="2" type="ORF">ACHHYP_16638</name>
</gene>
<dbReference type="InterPro" id="IPR006816">
    <property type="entry name" value="ELMO_dom"/>
</dbReference>
<feature type="domain" description="ELMO" evidence="1">
    <location>
        <begin position="139"/>
        <end position="293"/>
    </location>
</feature>
<evidence type="ECO:0000259" key="1">
    <source>
        <dbReference type="PROSITE" id="PS51335"/>
    </source>
</evidence>
<dbReference type="Proteomes" id="UP000243579">
    <property type="component" value="Unassembled WGS sequence"/>
</dbReference>
<dbReference type="AlphaFoldDB" id="A0A1V9Y6B6"/>
<sequence>MDAARRVTKLAQGQLSFWARCIRAVQNFFFLVFFGQCEIQRICTRATGDKRGMMVRVRTSVALDPELERAQAAIFGFDAFEPAPVMEGIMQAKRFTFANDKIGDANLRECLQKFRAVNEVYHDLIALKNEAYDSTNDLHEVAMLEELWNNLKPDVRRSGGRHTKEWGEIGFQGTDPMTDFRSMGILSLHQLNYYTKNYAEEARRALVHSNHPTQWYPFAVTGINITNFLYELIQDRLLDSRMFDKDADIKELHEFYCSVFSMFDALWVESNPTDLMAFPTIFNHLKATIRYELLERSFA</sequence>
<evidence type="ECO:0000313" key="2">
    <source>
        <dbReference type="EMBL" id="OQR81228.1"/>
    </source>
</evidence>
<dbReference type="PANTHER" id="PTHR12771">
    <property type="entry name" value="ENGULFMENT AND CELL MOTILITY"/>
    <property type="match status" value="1"/>
</dbReference>
<dbReference type="PANTHER" id="PTHR12771:SF51">
    <property type="entry name" value="LD01482P"/>
    <property type="match status" value="1"/>
</dbReference>
<dbReference type="InterPro" id="IPR050868">
    <property type="entry name" value="ELMO_domain-containing"/>
</dbReference>
<name>A0A1V9Y6B6_ACHHY</name>
<organism evidence="2 3">
    <name type="scientific">Achlya hypogyna</name>
    <name type="common">Oomycete</name>
    <name type="synonym">Protoachlya hypogyna</name>
    <dbReference type="NCBI Taxonomy" id="1202772"/>
    <lineage>
        <taxon>Eukaryota</taxon>
        <taxon>Sar</taxon>
        <taxon>Stramenopiles</taxon>
        <taxon>Oomycota</taxon>
        <taxon>Saprolegniomycetes</taxon>
        <taxon>Saprolegniales</taxon>
        <taxon>Achlyaceae</taxon>
        <taxon>Achlya</taxon>
    </lineage>
</organism>
<dbReference type="OrthoDB" id="67155at2759"/>
<keyword evidence="3" id="KW-1185">Reference proteome</keyword>
<dbReference type="EMBL" id="JNBR01002826">
    <property type="protein sequence ID" value="OQR81228.1"/>
    <property type="molecule type" value="Genomic_DNA"/>
</dbReference>
<proteinExistence type="predicted"/>
<accession>A0A1V9Y6B6</accession>
<dbReference type="PROSITE" id="PS51335">
    <property type="entry name" value="ELMO"/>
    <property type="match status" value="1"/>
</dbReference>
<evidence type="ECO:0000313" key="3">
    <source>
        <dbReference type="Proteomes" id="UP000243579"/>
    </source>
</evidence>
<dbReference type="Pfam" id="PF04727">
    <property type="entry name" value="ELMO_CED12"/>
    <property type="match status" value="1"/>
</dbReference>